<dbReference type="InterPro" id="IPR051436">
    <property type="entry name" value="Autophagy-related_EPG5"/>
</dbReference>
<keyword evidence="2" id="KW-1185">Reference proteome</keyword>
<accession>A0A9X0A9J6</accession>
<name>A0A9X0A9J6_9CNID</name>
<dbReference type="PANTHER" id="PTHR31139">
    <property type="entry name" value="ECTOPIC P GRANULES PROTEIN 5 HOMOLOG"/>
    <property type="match status" value="1"/>
</dbReference>
<organism evidence="1 2">
    <name type="scientific">Desmophyllum pertusum</name>
    <dbReference type="NCBI Taxonomy" id="174260"/>
    <lineage>
        <taxon>Eukaryota</taxon>
        <taxon>Metazoa</taxon>
        <taxon>Cnidaria</taxon>
        <taxon>Anthozoa</taxon>
        <taxon>Hexacorallia</taxon>
        <taxon>Scleractinia</taxon>
        <taxon>Caryophylliina</taxon>
        <taxon>Caryophylliidae</taxon>
        <taxon>Desmophyllum</taxon>
    </lineage>
</organism>
<evidence type="ECO:0000313" key="2">
    <source>
        <dbReference type="Proteomes" id="UP001163046"/>
    </source>
</evidence>
<reference evidence="1" key="1">
    <citation type="submission" date="2023-01" db="EMBL/GenBank/DDBJ databases">
        <title>Genome assembly of the deep-sea coral Lophelia pertusa.</title>
        <authorList>
            <person name="Herrera S."/>
            <person name="Cordes E."/>
        </authorList>
    </citation>
    <scope>NUCLEOTIDE SEQUENCE</scope>
    <source>
        <strain evidence="1">USNM1676648</strain>
        <tissue evidence="1">Polyp</tissue>
    </source>
</reference>
<protein>
    <submittedName>
        <fullName evidence="1">Ectopic P granules protein 5</fullName>
    </submittedName>
</protein>
<gene>
    <name evidence="1" type="primary">EPG5_2</name>
    <name evidence="1" type="ORF">OS493_003717</name>
</gene>
<dbReference type="EMBL" id="MU825397">
    <property type="protein sequence ID" value="KAJ7394044.1"/>
    <property type="molecule type" value="Genomic_DNA"/>
</dbReference>
<proteinExistence type="predicted"/>
<dbReference type="PANTHER" id="PTHR31139:SF4">
    <property type="entry name" value="ECTOPIC P GRANULES PROTEIN 5 HOMOLOG"/>
    <property type="match status" value="1"/>
</dbReference>
<dbReference type="Proteomes" id="UP001163046">
    <property type="component" value="Unassembled WGS sequence"/>
</dbReference>
<evidence type="ECO:0000313" key="1">
    <source>
        <dbReference type="EMBL" id="KAJ7394044.1"/>
    </source>
</evidence>
<comment type="caution">
    <text evidence="1">The sequence shown here is derived from an EMBL/GenBank/DDBJ whole genome shotgun (WGS) entry which is preliminary data.</text>
</comment>
<sequence>MLAASACCLSATIEINKSWTIVDDDGEDIRDDKLIESHYHVEHTSSRDLMRMLAFASCVVYVMGSAFRTYEKLRYRAFVKRVGRTIRLFSMCWITGQITEAGELMSVETLSTLFPDSFQGSGNQYSIQRLQVEVDQFFLRAAQQIISAHKSPSLAVKQGSHPLRLEDIFWEPFLVVHPFVISVLLEKVSLCLTCSVAYQFNCGIQHTKTWTASKSWLLKADLSAPENQLARSIVSNLNWGPIGGEVQKINHNYCKIDNTAEKPSNVSRERVDNVFLHTVLAQANGSVNLLKCQRYVYPVVPGGIAHEAI</sequence>
<dbReference type="GO" id="GO:0097352">
    <property type="term" value="P:autophagosome maturation"/>
    <property type="evidence" value="ECO:0007669"/>
    <property type="project" value="TreeGrafter"/>
</dbReference>
<dbReference type="GO" id="GO:0005737">
    <property type="term" value="C:cytoplasm"/>
    <property type="evidence" value="ECO:0007669"/>
    <property type="project" value="TreeGrafter"/>
</dbReference>
<dbReference type="OrthoDB" id="75419at2759"/>
<dbReference type="AlphaFoldDB" id="A0A9X0A9J6"/>